<comment type="caution">
    <text evidence="1">The sequence shown here is derived from an EMBL/GenBank/DDBJ whole genome shotgun (WGS) entry which is preliminary data.</text>
</comment>
<dbReference type="Proteomes" id="UP001281147">
    <property type="component" value="Unassembled WGS sequence"/>
</dbReference>
<evidence type="ECO:0000313" key="2">
    <source>
        <dbReference type="Proteomes" id="UP001281147"/>
    </source>
</evidence>
<gene>
    <name evidence="1" type="ORF">LTR37_008030</name>
</gene>
<dbReference type="EMBL" id="JAUTXU010000057">
    <property type="protein sequence ID" value="KAK3714228.1"/>
    <property type="molecule type" value="Genomic_DNA"/>
</dbReference>
<name>A0ACC3NC46_9PEZI</name>
<sequence length="452" mass="50034">MPVVPIANHSLTQMRTQMTVLLLAVLAFPTAGVIQDDVQYELVDKAMDVFAASLIAKGHRSLELVQALLVASFWFLARPRSKYTSFDQLIRLTISAALDIGLGGPDNPPGVQAAGLVPVDDPSSLDGRRAWLVCFLATSGVALVMRRAEGNIWTKYHDECLYVLGSSPLAFPTDRLLCQVVQAEKLCNRIGTRLGLFDPSGFWDVCHDGSKQQVSVFRQELDLWTEQIPVDVQGSTLDIWRCTSLILLNEPILHTSTNKLSFSAPYLADKMLPADFAAPIVTVDHVAALYVLKDACHTTLDLFLAMDTGVVLGQSSLLFIPRMRYALTVLLKLYIALTAPGNSYGNVLGRNELKLEDYFSRMHPFAAALRSADPDSFNTRIIASYTWLEEWFVDYKSIVARYEEDIGRPTNLYAETGKGFWDEDWTVDSSDKISVFSMFGEQPTDECTGAGA</sequence>
<protein>
    <submittedName>
        <fullName evidence="1">Uncharacterized protein</fullName>
    </submittedName>
</protein>
<evidence type="ECO:0000313" key="1">
    <source>
        <dbReference type="EMBL" id="KAK3714228.1"/>
    </source>
</evidence>
<reference evidence="1" key="1">
    <citation type="submission" date="2023-07" db="EMBL/GenBank/DDBJ databases">
        <title>Black Yeasts Isolated from many extreme environments.</title>
        <authorList>
            <person name="Coleine C."/>
            <person name="Stajich J.E."/>
            <person name="Selbmann L."/>
        </authorList>
    </citation>
    <scope>NUCLEOTIDE SEQUENCE</scope>
    <source>
        <strain evidence="1">CCFEE 5714</strain>
    </source>
</reference>
<organism evidence="1 2">
    <name type="scientific">Vermiconidia calcicola</name>
    <dbReference type="NCBI Taxonomy" id="1690605"/>
    <lineage>
        <taxon>Eukaryota</taxon>
        <taxon>Fungi</taxon>
        <taxon>Dikarya</taxon>
        <taxon>Ascomycota</taxon>
        <taxon>Pezizomycotina</taxon>
        <taxon>Dothideomycetes</taxon>
        <taxon>Dothideomycetidae</taxon>
        <taxon>Mycosphaerellales</taxon>
        <taxon>Extremaceae</taxon>
        <taxon>Vermiconidia</taxon>
    </lineage>
</organism>
<proteinExistence type="predicted"/>
<keyword evidence="2" id="KW-1185">Reference proteome</keyword>
<accession>A0ACC3NC46</accession>